<dbReference type="EMBL" id="WTVG01000086">
    <property type="protein sequence ID" value="NMG26712.1"/>
    <property type="molecule type" value="Genomic_DNA"/>
</dbReference>
<dbReference type="InterPro" id="IPR046454">
    <property type="entry name" value="GpA_endonuclease"/>
</dbReference>
<protein>
    <submittedName>
        <fullName evidence="4">Phage terminase large subunit family protein</fullName>
    </submittedName>
</protein>
<dbReference type="Pfam" id="PF20454">
    <property type="entry name" value="GpA_nuclease"/>
    <property type="match status" value="1"/>
</dbReference>
<dbReference type="Pfam" id="PF05876">
    <property type="entry name" value="GpA_ATPase"/>
    <property type="match status" value="1"/>
</dbReference>
<evidence type="ECO:0000256" key="1">
    <source>
        <dbReference type="SAM" id="MobiDB-lite"/>
    </source>
</evidence>
<dbReference type="HAMAP" id="MF_04144">
    <property type="entry name" value="TERL_LAMBDA"/>
    <property type="match status" value="1"/>
</dbReference>
<gene>
    <name evidence="4" type="ORF">GO606_18750</name>
</gene>
<evidence type="ECO:0000259" key="3">
    <source>
        <dbReference type="Pfam" id="PF20454"/>
    </source>
</evidence>
<comment type="caution">
    <text evidence="4">The sequence shown here is derived from an EMBL/GenBank/DDBJ whole genome shotgun (WGS) entry which is preliminary data.</text>
</comment>
<evidence type="ECO:0000259" key="2">
    <source>
        <dbReference type="Pfam" id="PF05876"/>
    </source>
</evidence>
<feature type="region of interest" description="Disordered" evidence="1">
    <location>
        <begin position="634"/>
        <end position="699"/>
    </location>
</feature>
<name>A0ABX1PQ35_9RHOO</name>
<organism evidence="4 5">
    <name type="scientific">Aromatoleum anaerobium</name>
    <dbReference type="NCBI Taxonomy" id="182180"/>
    <lineage>
        <taxon>Bacteria</taxon>
        <taxon>Pseudomonadati</taxon>
        <taxon>Pseudomonadota</taxon>
        <taxon>Betaproteobacteria</taxon>
        <taxon>Rhodocyclales</taxon>
        <taxon>Rhodocyclaceae</taxon>
        <taxon>Aromatoleum</taxon>
    </lineage>
</organism>
<dbReference type="InterPro" id="IPR008866">
    <property type="entry name" value="Phage_lambda_GpA-like"/>
</dbReference>
<evidence type="ECO:0000313" key="4">
    <source>
        <dbReference type="EMBL" id="NMG26712.1"/>
    </source>
</evidence>
<dbReference type="InterPro" id="IPR046453">
    <property type="entry name" value="GpA_ATPase"/>
</dbReference>
<dbReference type="Proteomes" id="UP000615989">
    <property type="component" value="Unassembled WGS sequence"/>
</dbReference>
<reference evidence="4" key="1">
    <citation type="submission" date="2019-12" db="EMBL/GenBank/DDBJ databases">
        <title>Comparative genomics gives insights into the taxonomy of the Azoarcus-Aromatoleum group and reveals separate origins of nif in the plant-associated Azoarcus and non-plant-associated Aromatoleum sub-groups.</title>
        <authorList>
            <person name="Lafos M."/>
            <person name="Maluk M."/>
            <person name="Batista M."/>
            <person name="Junghare M."/>
            <person name="Carmona M."/>
            <person name="Faoro H."/>
            <person name="Cruz L.M."/>
            <person name="Battistoni F."/>
            <person name="De Souza E."/>
            <person name="Pedrosa F."/>
            <person name="Chen W.-M."/>
            <person name="Poole P.S."/>
            <person name="Dixon R.A."/>
            <person name="James E.K."/>
        </authorList>
    </citation>
    <scope>NUCLEOTIDE SEQUENCE</scope>
    <source>
        <strain evidence="4">LuFRes1</strain>
    </source>
</reference>
<proteinExistence type="inferred from homology"/>
<feature type="compositionally biased region" description="Low complexity" evidence="1">
    <location>
        <begin position="644"/>
        <end position="655"/>
    </location>
</feature>
<dbReference type="RefSeq" id="WP_169120088.1">
    <property type="nucleotide sequence ID" value="NZ_WTVG02000040.1"/>
</dbReference>
<dbReference type="InterPro" id="IPR027417">
    <property type="entry name" value="P-loop_NTPase"/>
</dbReference>
<evidence type="ECO:0000313" key="5">
    <source>
        <dbReference type="Proteomes" id="UP000615989"/>
    </source>
</evidence>
<accession>A0ABX1PQ35</accession>
<feature type="domain" description="Terminase large subunit GpA endonuclease" evidence="3">
    <location>
        <begin position="318"/>
        <end position="613"/>
    </location>
</feature>
<sequence length="699" mass="76918">MKGLSHGGLVALRAAQAGLAPDSDLPVDRWSDANMVLPQGKSAEPGRYRTERTPFARQIMRCLSPSHPCRRVVVEGPSQLLKTQTAINWLGSIICQAPANVLALLPTDKIAKRVSARIADAIKLVPAMRARVAAPRSRDSRNTTDTKEFDGGVLYITTAGSASNLAEIPARYVYGDEIGRWEGNVGGEGDPVELAETRTSTFEYNAKILLTSSPTVEGLSRIDALYNQGTRNRYWIACPHCDTHQVLEWSVAVRDATGQTAHGGIHWDHDELPSRAWYVCPHCGCEIEEADKARFLPDCEMGGTAEWRPEQVGDGQTESFHLNALYAPLGFVSWLSLARQYLKAKKKLDQGDPEPMQVFVNTRLAKAWDAAVSSTKADELRARAESYPLGIVPLGGLALTAAVDTQPSRLELEIKAWGEGLENWVVAYRVLWGDPTQEDVWRRLDEILNTPVLNHRGVPMRIAACCIDTGGSNTQDVYNFVRHRRHRNILGIKGASKPNRPVMASRPVKVDVSWRGSTVNDGAELWFVGTDVAKDWIHGRLPLTSGPGACHFSTQLPDEYFDQLVAEKKLVRYLKGHAKAEWVKKPGDRNEALDTFVYNLAGVYYLGLHAYTAQEWARVRQKVEPLQSDMFLSAPPSVPVAEGTAPTATPSTQAPTQPPADGELSGPAPVLPPKLREHNPPAVAPRPQRRATRSAYLSR</sequence>
<dbReference type="Gene3D" id="3.40.50.300">
    <property type="entry name" value="P-loop containing nucleotide triphosphate hydrolases"/>
    <property type="match status" value="1"/>
</dbReference>
<keyword evidence="5" id="KW-1185">Reference proteome</keyword>
<feature type="domain" description="Phage terminase large subunit GpA ATPase" evidence="2">
    <location>
        <begin position="42"/>
        <end position="307"/>
    </location>
</feature>